<dbReference type="FunCoup" id="K3Y4K3">
    <property type="interactions" value="304"/>
</dbReference>
<feature type="transmembrane region" description="Helical" evidence="1">
    <location>
        <begin position="42"/>
        <end position="63"/>
    </location>
</feature>
<keyword evidence="1" id="KW-1133">Transmembrane helix</keyword>
<dbReference type="Gramene" id="KQL09326">
    <property type="protein sequence ID" value="KQL09326"/>
    <property type="gene ID" value="SETIT_009141mg"/>
</dbReference>
<name>K3Y4K3_SETIT</name>
<evidence type="ECO:0000313" key="3">
    <source>
        <dbReference type="Proteomes" id="UP000004995"/>
    </source>
</evidence>
<evidence type="ECO:0000256" key="1">
    <source>
        <dbReference type="SAM" id="Phobius"/>
    </source>
</evidence>
<dbReference type="HOGENOM" id="CLU_2201612_0_0_1"/>
<protein>
    <submittedName>
        <fullName evidence="2">Uncharacterized protein</fullName>
    </submittedName>
</protein>
<keyword evidence="1" id="KW-0812">Transmembrane</keyword>
<dbReference type="OMA" id="VFVCIEP"/>
<sequence>MASPTTLTILLGFAAVFVCIEPLETAAKIQFQTSASAFARAAASALLPAVLATIGLTLLLLVAHVRALSRANPAAAGAAELDRLAKATLAAATTAALLAGVVMGFVVD</sequence>
<dbReference type="EnsemblPlants" id="KQL09326">
    <property type="protein sequence ID" value="KQL09326"/>
    <property type="gene ID" value="SETIT_009141mg"/>
</dbReference>
<dbReference type="Proteomes" id="UP000004995">
    <property type="component" value="Unassembled WGS sequence"/>
</dbReference>
<evidence type="ECO:0000313" key="2">
    <source>
        <dbReference type="EnsemblPlants" id="KQL09326"/>
    </source>
</evidence>
<reference evidence="2" key="2">
    <citation type="submission" date="2018-08" db="UniProtKB">
        <authorList>
            <consortium name="EnsemblPlants"/>
        </authorList>
    </citation>
    <scope>IDENTIFICATION</scope>
    <source>
        <strain evidence="2">Yugu1</strain>
    </source>
</reference>
<organism evidence="2 3">
    <name type="scientific">Setaria italica</name>
    <name type="common">Foxtail millet</name>
    <name type="synonym">Panicum italicum</name>
    <dbReference type="NCBI Taxonomy" id="4555"/>
    <lineage>
        <taxon>Eukaryota</taxon>
        <taxon>Viridiplantae</taxon>
        <taxon>Streptophyta</taxon>
        <taxon>Embryophyta</taxon>
        <taxon>Tracheophyta</taxon>
        <taxon>Spermatophyta</taxon>
        <taxon>Magnoliopsida</taxon>
        <taxon>Liliopsida</taxon>
        <taxon>Poales</taxon>
        <taxon>Poaceae</taxon>
        <taxon>PACMAD clade</taxon>
        <taxon>Panicoideae</taxon>
        <taxon>Panicodae</taxon>
        <taxon>Paniceae</taxon>
        <taxon>Cenchrinae</taxon>
        <taxon>Setaria</taxon>
    </lineage>
</organism>
<dbReference type="EMBL" id="AGNK02002205">
    <property type="status" value="NOT_ANNOTATED_CDS"/>
    <property type="molecule type" value="Genomic_DNA"/>
</dbReference>
<dbReference type="AlphaFoldDB" id="K3Y4K3"/>
<keyword evidence="3" id="KW-1185">Reference proteome</keyword>
<feature type="transmembrane region" description="Helical" evidence="1">
    <location>
        <begin position="84"/>
        <end position="107"/>
    </location>
</feature>
<keyword evidence="1" id="KW-0472">Membrane</keyword>
<proteinExistence type="predicted"/>
<accession>K3Y4K3</accession>
<dbReference type="InParanoid" id="K3Y4K3"/>
<reference evidence="3" key="1">
    <citation type="journal article" date="2012" name="Nat. Biotechnol.">
        <title>Reference genome sequence of the model plant Setaria.</title>
        <authorList>
            <person name="Bennetzen J.L."/>
            <person name="Schmutz J."/>
            <person name="Wang H."/>
            <person name="Percifield R."/>
            <person name="Hawkins J."/>
            <person name="Pontaroli A.C."/>
            <person name="Estep M."/>
            <person name="Feng L."/>
            <person name="Vaughn J.N."/>
            <person name="Grimwood J."/>
            <person name="Jenkins J."/>
            <person name="Barry K."/>
            <person name="Lindquist E."/>
            <person name="Hellsten U."/>
            <person name="Deshpande S."/>
            <person name="Wang X."/>
            <person name="Wu X."/>
            <person name="Mitros T."/>
            <person name="Triplett J."/>
            <person name="Yang X."/>
            <person name="Ye C.Y."/>
            <person name="Mauro-Herrera M."/>
            <person name="Wang L."/>
            <person name="Li P."/>
            <person name="Sharma M."/>
            <person name="Sharma R."/>
            <person name="Ronald P.C."/>
            <person name="Panaud O."/>
            <person name="Kellogg E.A."/>
            <person name="Brutnell T.P."/>
            <person name="Doust A.N."/>
            <person name="Tuskan G.A."/>
            <person name="Rokhsar D."/>
            <person name="Devos K.M."/>
        </authorList>
    </citation>
    <scope>NUCLEOTIDE SEQUENCE [LARGE SCALE GENOMIC DNA]</scope>
    <source>
        <strain evidence="3">cv. Yugu1</strain>
    </source>
</reference>